<keyword evidence="4" id="KW-0418">Kinase</keyword>
<feature type="domain" description="Protein kinase" evidence="9">
    <location>
        <begin position="178"/>
        <end position="401"/>
    </location>
</feature>
<dbReference type="GO" id="GO:0004712">
    <property type="term" value="F:protein serine/threonine/tyrosine kinase activity"/>
    <property type="evidence" value="ECO:0007669"/>
    <property type="project" value="TreeGrafter"/>
</dbReference>
<dbReference type="PROSITE" id="PS00107">
    <property type="entry name" value="PROTEIN_KINASE_ATP"/>
    <property type="match status" value="1"/>
</dbReference>
<dbReference type="GO" id="GO:0033316">
    <property type="term" value="P:meiotic spindle assembly checkpoint signaling"/>
    <property type="evidence" value="ECO:0007669"/>
    <property type="project" value="TreeGrafter"/>
</dbReference>
<dbReference type="SUPFAM" id="SSF56112">
    <property type="entry name" value="Protein kinase-like (PK-like)"/>
    <property type="match status" value="1"/>
</dbReference>
<dbReference type="PROSITE" id="PS50011">
    <property type="entry name" value="PROTEIN_KINASE_DOM"/>
    <property type="match status" value="1"/>
</dbReference>
<evidence type="ECO:0000313" key="10">
    <source>
        <dbReference type="EMBL" id="VVD02590.1"/>
    </source>
</evidence>
<evidence type="ECO:0000256" key="2">
    <source>
        <dbReference type="ARBA" id="ARBA00022679"/>
    </source>
</evidence>
<dbReference type="Gene3D" id="3.30.200.20">
    <property type="entry name" value="Phosphorylase Kinase, domain 1"/>
    <property type="match status" value="1"/>
</dbReference>
<dbReference type="GO" id="GO:0007059">
    <property type="term" value="P:chromosome segregation"/>
    <property type="evidence" value="ECO:0007669"/>
    <property type="project" value="TreeGrafter"/>
</dbReference>
<dbReference type="GO" id="GO:0005524">
    <property type="term" value="F:ATP binding"/>
    <property type="evidence" value="ECO:0007669"/>
    <property type="project" value="UniProtKB-UniRule"/>
</dbReference>
<comment type="similarity">
    <text evidence="7">Belongs to the protein kinase superfamily.</text>
</comment>
<keyword evidence="2" id="KW-0808">Transferase</keyword>
<dbReference type="GO" id="GO:0034501">
    <property type="term" value="P:protein localization to kinetochore"/>
    <property type="evidence" value="ECO:0007669"/>
    <property type="project" value="TreeGrafter"/>
</dbReference>
<reference evidence="10 11" key="1">
    <citation type="submission" date="2017-07" db="EMBL/GenBank/DDBJ databases">
        <authorList>
            <person name="Talla V."/>
            <person name="Backstrom N."/>
        </authorList>
    </citation>
    <scope>NUCLEOTIDE SEQUENCE [LARGE SCALE GENOMIC DNA]</scope>
</reference>
<evidence type="ECO:0000256" key="6">
    <source>
        <dbReference type="PROSITE-ProRule" id="PRU10141"/>
    </source>
</evidence>
<keyword evidence="1 7" id="KW-0723">Serine/threonine-protein kinase</keyword>
<keyword evidence="3 6" id="KW-0547">Nucleotide-binding</keyword>
<accession>A0A5E4QX62</accession>
<dbReference type="InterPro" id="IPR000719">
    <property type="entry name" value="Prot_kinase_dom"/>
</dbReference>
<sequence>MSGNTESTANSIKFVPMPMSALLANLELIENQAESPDTSFTADNKESPFSDTVAKKCNDEVKTIRTRTPQLKISKDIKTFSSERKGVKDFNKENTGDNLESYRPSNKMCKSSQKLSIFRSYTDENCKDINVLAPNNTNNIIPENKSNSTVRKPSPMVAPVAKAPNSIQKTNATTPKIKSGIRKFTPGSAKHSNKKTPKLLVLQNREKVRCELFRQNQEREEDSAPSAPAPACVPVQDTPLNSKVLPPSYAATPSYPQGKAGPNNSKVLFKTTSIKNKKYMFIKKLGAGGSSEVYKVLEVGTSCEYAVKCVYLNTDQEMAQGYINEVRLLRELQNSDRLDLAQRVNSKIKTGSQEKLEIGVIHADLKPANFLLVCGRLKLIDFGIASAISSDATRIIQYRNY</sequence>
<evidence type="ECO:0000256" key="1">
    <source>
        <dbReference type="ARBA" id="ARBA00022527"/>
    </source>
</evidence>
<evidence type="ECO:0000256" key="3">
    <source>
        <dbReference type="ARBA" id="ARBA00022741"/>
    </source>
</evidence>
<dbReference type="InterPro" id="IPR017441">
    <property type="entry name" value="Protein_kinase_ATP_BS"/>
</dbReference>
<dbReference type="GO" id="GO:0005634">
    <property type="term" value="C:nucleus"/>
    <property type="evidence" value="ECO:0007669"/>
    <property type="project" value="TreeGrafter"/>
</dbReference>
<dbReference type="Gene3D" id="1.10.510.10">
    <property type="entry name" value="Transferase(Phosphotransferase) domain 1"/>
    <property type="match status" value="1"/>
</dbReference>
<keyword evidence="5 6" id="KW-0067">ATP-binding</keyword>
<feature type="compositionally biased region" description="Low complexity" evidence="8">
    <location>
        <begin position="224"/>
        <end position="235"/>
    </location>
</feature>
<dbReference type="GO" id="GO:0007094">
    <property type="term" value="P:mitotic spindle assembly checkpoint signaling"/>
    <property type="evidence" value="ECO:0007669"/>
    <property type="project" value="TreeGrafter"/>
</dbReference>
<organism evidence="10 11">
    <name type="scientific">Leptidea sinapis</name>
    <dbReference type="NCBI Taxonomy" id="189913"/>
    <lineage>
        <taxon>Eukaryota</taxon>
        <taxon>Metazoa</taxon>
        <taxon>Ecdysozoa</taxon>
        <taxon>Arthropoda</taxon>
        <taxon>Hexapoda</taxon>
        <taxon>Insecta</taxon>
        <taxon>Pterygota</taxon>
        <taxon>Neoptera</taxon>
        <taxon>Endopterygota</taxon>
        <taxon>Lepidoptera</taxon>
        <taxon>Glossata</taxon>
        <taxon>Ditrysia</taxon>
        <taxon>Papilionoidea</taxon>
        <taxon>Pieridae</taxon>
        <taxon>Dismorphiinae</taxon>
        <taxon>Leptidea</taxon>
    </lineage>
</organism>
<dbReference type="InterPro" id="IPR008271">
    <property type="entry name" value="Ser/Thr_kinase_AS"/>
</dbReference>
<gene>
    <name evidence="10" type="ORF">LSINAPIS_LOCUS12772</name>
</gene>
<dbReference type="PANTHER" id="PTHR22974">
    <property type="entry name" value="MIXED LINEAGE PROTEIN KINASE"/>
    <property type="match status" value="1"/>
</dbReference>
<dbReference type="InterPro" id="IPR011009">
    <property type="entry name" value="Kinase-like_dom_sf"/>
</dbReference>
<dbReference type="GO" id="GO:0004674">
    <property type="term" value="F:protein serine/threonine kinase activity"/>
    <property type="evidence" value="ECO:0007669"/>
    <property type="project" value="UniProtKB-KW"/>
</dbReference>
<keyword evidence="11" id="KW-1185">Reference proteome</keyword>
<evidence type="ECO:0000256" key="7">
    <source>
        <dbReference type="RuleBase" id="RU000304"/>
    </source>
</evidence>
<evidence type="ECO:0000313" key="11">
    <source>
        <dbReference type="Proteomes" id="UP000324832"/>
    </source>
</evidence>
<dbReference type="Proteomes" id="UP000324832">
    <property type="component" value="Unassembled WGS sequence"/>
</dbReference>
<feature type="region of interest" description="Disordered" evidence="8">
    <location>
        <begin position="216"/>
        <end position="263"/>
    </location>
</feature>
<dbReference type="GO" id="GO:0000776">
    <property type="term" value="C:kinetochore"/>
    <property type="evidence" value="ECO:0007669"/>
    <property type="project" value="TreeGrafter"/>
</dbReference>
<dbReference type="AlphaFoldDB" id="A0A5E4QX62"/>
<feature type="binding site" evidence="6">
    <location>
        <position position="308"/>
    </location>
    <ligand>
        <name>ATP</name>
        <dbReference type="ChEBI" id="CHEBI:30616"/>
    </ligand>
</feature>
<dbReference type="EMBL" id="FZQP02006166">
    <property type="protein sequence ID" value="VVD02590.1"/>
    <property type="molecule type" value="Genomic_DNA"/>
</dbReference>
<name>A0A5E4QX62_9NEOP</name>
<evidence type="ECO:0000256" key="8">
    <source>
        <dbReference type="SAM" id="MobiDB-lite"/>
    </source>
</evidence>
<evidence type="ECO:0000259" key="9">
    <source>
        <dbReference type="PROSITE" id="PS50011"/>
    </source>
</evidence>
<evidence type="ECO:0000256" key="5">
    <source>
        <dbReference type="ARBA" id="ARBA00022840"/>
    </source>
</evidence>
<dbReference type="PANTHER" id="PTHR22974:SF21">
    <property type="entry name" value="DUAL SPECIFICITY PROTEIN KINASE TTK"/>
    <property type="match status" value="1"/>
</dbReference>
<proteinExistence type="inferred from homology"/>
<dbReference type="PROSITE" id="PS00108">
    <property type="entry name" value="PROTEIN_KINASE_ST"/>
    <property type="match status" value="1"/>
</dbReference>
<protein>
    <recommendedName>
        <fullName evidence="9">Protein kinase domain-containing protein</fullName>
    </recommendedName>
</protein>
<evidence type="ECO:0000256" key="4">
    <source>
        <dbReference type="ARBA" id="ARBA00022777"/>
    </source>
</evidence>